<proteinExistence type="predicted"/>
<dbReference type="Proteomes" id="UP000307884">
    <property type="component" value="Segment"/>
</dbReference>
<accession>A0A482MI19</accession>
<reference evidence="1 2" key="1">
    <citation type="submission" date="2019-03" db="EMBL/GenBank/DDBJ databases">
        <authorList>
            <person name="Sun Z."/>
            <person name="Li D."/>
            <person name="Lin W."/>
        </authorList>
    </citation>
    <scope>NUCLEOTIDE SEQUENCE [LARGE SCALE GENOMIC DNA]</scope>
</reference>
<protein>
    <submittedName>
        <fullName evidence="1">dGTP triphosphohydrolase inhibitor</fullName>
    </submittedName>
</protein>
<name>A0A482MI19_9CAUD</name>
<sequence length="94" mass="11081">MGRLYSGNLNAFKAACNRLYQLDFCVIQQDWYDANFRKECMRLQVEDRAGNIFALEIFAHHDEDILYITATNFLNGLANQLDTWSKYNDNDYQN</sequence>
<dbReference type="InterPro" id="IPR020147">
    <property type="entry name" value="Phage_T7-like_1.2"/>
</dbReference>
<dbReference type="EMBL" id="MK610268">
    <property type="protein sequence ID" value="QBQ72992.1"/>
    <property type="molecule type" value="Genomic_DNA"/>
</dbReference>
<organism evidence="1 2">
    <name type="scientific">Hafnia phage vB_HpaA_yong1</name>
    <dbReference type="NCBI Taxonomy" id="2562199"/>
    <lineage>
        <taxon>Viruses</taxon>
        <taxon>Duplodnaviria</taxon>
        <taxon>Heunggongvirae</taxon>
        <taxon>Uroviricota</taxon>
        <taxon>Caudoviricetes</taxon>
        <taxon>Autographivirales</taxon>
        <taxon>Autotranscriptaviridae</taxon>
        <taxon>Studiervirinae</taxon>
        <taxon>Kayfunavirus</taxon>
        <taxon>Kayfunavirus yong1</taxon>
    </lineage>
</organism>
<evidence type="ECO:0000313" key="2">
    <source>
        <dbReference type="Proteomes" id="UP000307884"/>
    </source>
</evidence>
<dbReference type="Pfam" id="PF10922">
    <property type="entry name" value="T7-like_gp12"/>
    <property type="match status" value="1"/>
</dbReference>
<evidence type="ECO:0000313" key="1">
    <source>
        <dbReference type="EMBL" id="QBQ72992.1"/>
    </source>
</evidence>
<keyword evidence="2" id="KW-1185">Reference proteome</keyword>